<name>A0ABR1SVK6_9PEZI</name>
<dbReference type="EMBL" id="JAQQWL010000016">
    <property type="protein sequence ID" value="KAK8038355.1"/>
    <property type="molecule type" value="Genomic_DNA"/>
</dbReference>
<accession>A0ABR1SVK6</accession>
<evidence type="ECO:0000313" key="1">
    <source>
        <dbReference type="EMBL" id="KAK8038355.1"/>
    </source>
</evidence>
<sequence>MGSVLPSNIKKVNIRRAQEHTIRLHEIQCRGRDGSNTKDVISEESISVTKIAKPRHRCDWPGCASEKATQAQGAPPTPHQHCQFCNKKPFNRHDNYVSHLNRHAYQNPRTGRTKYFPEALPVYLREKNLTRRQGKKSIYAQQ</sequence>
<gene>
    <name evidence="1" type="ORF">PG994_015122</name>
</gene>
<comment type="caution">
    <text evidence="1">The sequence shown here is derived from an EMBL/GenBank/DDBJ whole genome shotgun (WGS) entry which is preliminary data.</text>
</comment>
<organism evidence="1 2">
    <name type="scientific">Apiospora phragmitis</name>
    <dbReference type="NCBI Taxonomy" id="2905665"/>
    <lineage>
        <taxon>Eukaryota</taxon>
        <taxon>Fungi</taxon>
        <taxon>Dikarya</taxon>
        <taxon>Ascomycota</taxon>
        <taxon>Pezizomycotina</taxon>
        <taxon>Sordariomycetes</taxon>
        <taxon>Xylariomycetidae</taxon>
        <taxon>Amphisphaeriales</taxon>
        <taxon>Apiosporaceae</taxon>
        <taxon>Apiospora</taxon>
    </lineage>
</organism>
<keyword evidence="2" id="KW-1185">Reference proteome</keyword>
<protein>
    <recommendedName>
        <fullName evidence="3">C2H2-type domain-containing protein</fullName>
    </recommendedName>
</protein>
<reference evidence="1 2" key="1">
    <citation type="submission" date="2023-01" db="EMBL/GenBank/DDBJ databases">
        <title>Analysis of 21 Apiospora genomes using comparative genomics revels a genus with tremendous synthesis potential of carbohydrate active enzymes and secondary metabolites.</title>
        <authorList>
            <person name="Sorensen T."/>
        </authorList>
    </citation>
    <scope>NUCLEOTIDE SEQUENCE [LARGE SCALE GENOMIC DNA]</scope>
    <source>
        <strain evidence="1 2">CBS 135458</strain>
    </source>
</reference>
<dbReference type="RefSeq" id="XP_066708207.1">
    <property type="nucleotide sequence ID" value="XM_066866531.1"/>
</dbReference>
<evidence type="ECO:0000313" key="2">
    <source>
        <dbReference type="Proteomes" id="UP001480595"/>
    </source>
</evidence>
<evidence type="ECO:0008006" key="3">
    <source>
        <dbReference type="Google" id="ProtNLM"/>
    </source>
</evidence>
<dbReference type="Proteomes" id="UP001480595">
    <property type="component" value="Unassembled WGS sequence"/>
</dbReference>
<dbReference type="GeneID" id="92099594"/>
<proteinExistence type="predicted"/>